<organism evidence="1">
    <name type="scientific">Rhizophora mucronata</name>
    <name type="common">Asiatic mangrove</name>
    <dbReference type="NCBI Taxonomy" id="61149"/>
    <lineage>
        <taxon>Eukaryota</taxon>
        <taxon>Viridiplantae</taxon>
        <taxon>Streptophyta</taxon>
        <taxon>Embryophyta</taxon>
        <taxon>Tracheophyta</taxon>
        <taxon>Spermatophyta</taxon>
        <taxon>Magnoliopsida</taxon>
        <taxon>eudicotyledons</taxon>
        <taxon>Gunneridae</taxon>
        <taxon>Pentapetalae</taxon>
        <taxon>rosids</taxon>
        <taxon>fabids</taxon>
        <taxon>Malpighiales</taxon>
        <taxon>Rhizophoraceae</taxon>
        <taxon>Rhizophora</taxon>
    </lineage>
</organism>
<name>A0A2P2JSD0_RHIMU</name>
<reference evidence="1" key="1">
    <citation type="submission" date="2018-02" db="EMBL/GenBank/DDBJ databases">
        <title>Rhizophora mucronata_Transcriptome.</title>
        <authorList>
            <person name="Meera S.P."/>
            <person name="Sreeshan A."/>
            <person name="Augustine A."/>
        </authorList>
    </citation>
    <scope>NUCLEOTIDE SEQUENCE</scope>
    <source>
        <tissue evidence="1">Leaf</tissue>
    </source>
</reference>
<dbReference type="EMBL" id="GGEC01015867">
    <property type="protein sequence ID" value="MBW96350.1"/>
    <property type="molecule type" value="Transcribed_RNA"/>
</dbReference>
<dbReference type="AlphaFoldDB" id="A0A2P2JSD0"/>
<proteinExistence type="predicted"/>
<protein>
    <submittedName>
        <fullName evidence="1">Putative lactoylglutathione lyase isoform X2</fullName>
    </submittedName>
</protein>
<dbReference type="GO" id="GO:0016829">
    <property type="term" value="F:lyase activity"/>
    <property type="evidence" value="ECO:0007669"/>
    <property type="project" value="UniProtKB-KW"/>
</dbReference>
<accession>A0A2P2JSD0</accession>
<sequence length="51" mass="5993">MVDGIFKFCQQIPLFPSVLLFKHQNGDQKTNQYFPQKSIFLAQFCNRDHSS</sequence>
<evidence type="ECO:0000313" key="1">
    <source>
        <dbReference type="EMBL" id="MBW96350.1"/>
    </source>
</evidence>
<keyword evidence="1" id="KW-0456">Lyase</keyword>